<dbReference type="Gene3D" id="3.30.1330.70">
    <property type="entry name" value="Holliday junction resolvase RusA"/>
    <property type="match status" value="1"/>
</dbReference>
<dbReference type="AlphaFoldDB" id="A0A0F9G0G0"/>
<dbReference type="GO" id="GO:0006281">
    <property type="term" value="P:DNA repair"/>
    <property type="evidence" value="ECO:0007669"/>
    <property type="project" value="InterPro"/>
</dbReference>
<dbReference type="SUPFAM" id="SSF103084">
    <property type="entry name" value="Holliday junction resolvase RusA"/>
    <property type="match status" value="1"/>
</dbReference>
<accession>A0A0F9G0G0</accession>
<reference evidence="1" key="1">
    <citation type="journal article" date="2015" name="Nature">
        <title>Complex archaea that bridge the gap between prokaryotes and eukaryotes.</title>
        <authorList>
            <person name="Spang A."/>
            <person name="Saw J.H."/>
            <person name="Jorgensen S.L."/>
            <person name="Zaremba-Niedzwiedzka K."/>
            <person name="Martijn J."/>
            <person name="Lind A.E."/>
            <person name="van Eijk R."/>
            <person name="Schleper C."/>
            <person name="Guy L."/>
            <person name="Ettema T.J."/>
        </authorList>
    </citation>
    <scope>NUCLEOTIDE SEQUENCE</scope>
</reference>
<gene>
    <name evidence="1" type="ORF">LCGC14_1969460</name>
</gene>
<dbReference type="EMBL" id="LAZR01021833">
    <property type="protein sequence ID" value="KKL83966.1"/>
    <property type="molecule type" value="Genomic_DNA"/>
</dbReference>
<dbReference type="InterPro" id="IPR036614">
    <property type="entry name" value="RusA-like_sf"/>
</dbReference>
<dbReference type="GO" id="GO:0000287">
    <property type="term" value="F:magnesium ion binding"/>
    <property type="evidence" value="ECO:0007669"/>
    <property type="project" value="InterPro"/>
</dbReference>
<protein>
    <submittedName>
        <fullName evidence="1">Uncharacterized protein</fullName>
    </submittedName>
</protein>
<name>A0A0F9G0G0_9ZZZZ</name>
<dbReference type="GO" id="GO:0006310">
    <property type="term" value="P:DNA recombination"/>
    <property type="evidence" value="ECO:0007669"/>
    <property type="project" value="InterPro"/>
</dbReference>
<comment type="caution">
    <text evidence="1">The sequence shown here is derived from an EMBL/GenBank/DDBJ whole genome shotgun (WGS) entry which is preliminary data.</text>
</comment>
<proteinExistence type="predicted"/>
<organism evidence="1">
    <name type="scientific">marine sediment metagenome</name>
    <dbReference type="NCBI Taxonomy" id="412755"/>
    <lineage>
        <taxon>unclassified sequences</taxon>
        <taxon>metagenomes</taxon>
        <taxon>ecological metagenomes</taxon>
    </lineage>
</organism>
<sequence>MNKVVIEMPYIGSVLSVNHYLGRNRHGGVYVKAGAKEWGWELGWKIKQYHIEDWKLPLHVTCDGQFVDARSAPDLSNLSKVTLDAIEETTGVNDRDMRWHDGERTLKKDEPPYLRITIEEG</sequence>
<evidence type="ECO:0000313" key="1">
    <source>
        <dbReference type="EMBL" id="KKL83966.1"/>
    </source>
</evidence>